<sequence length="320" mass="35226">MKNLIHLVYTAVLGLPRRLVTDGVDLAAAYHRFWFAPSAPHTLAFLRILAGGMMLYSTAVWGMELEAFFTDGGYQPSDLVNVPGAPSLWFFVPDAWVRPVHYLCLAALALYTIGAGTAVTKWLAFVIVASYAQRAPMATFGLDQIASFLALYLALAPCGAAFSVDALLRKSKGELRLSSRNTIATRLIQVHLCVLYTFAGLAKLKGEAWWDGTAIWKTASNLEYQTTDLTWIAAVEPIGHFLTHMTVAWELSFWALVWKPRLRPYVLAIGTSMHLGIGAFLGMWTFGLVMTFAYFAFVPPMVFQALRKPSPAASPAPETL</sequence>
<evidence type="ECO:0000313" key="8">
    <source>
        <dbReference type="Proteomes" id="UP000609651"/>
    </source>
</evidence>
<evidence type="ECO:0000256" key="4">
    <source>
        <dbReference type="ARBA" id="ARBA00023136"/>
    </source>
</evidence>
<dbReference type="Pfam" id="PF05090">
    <property type="entry name" value="HTTM"/>
    <property type="match status" value="1"/>
</dbReference>
<evidence type="ECO:0000256" key="5">
    <source>
        <dbReference type="SAM" id="Phobius"/>
    </source>
</evidence>
<protein>
    <recommendedName>
        <fullName evidence="6">HTTM-like domain-containing protein</fullName>
    </recommendedName>
</protein>
<dbReference type="Proteomes" id="UP000609651">
    <property type="component" value="Unassembled WGS sequence"/>
</dbReference>
<evidence type="ECO:0000256" key="1">
    <source>
        <dbReference type="ARBA" id="ARBA00004127"/>
    </source>
</evidence>
<feature type="transmembrane region" description="Helical" evidence="5">
    <location>
        <begin position="265"/>
        <end position="297"/>
    </location>
</feature>
<dbReference type="EMBL" id="WTPX01000208">
    <property type="protein sequence ID" value="NNJ27803.1"/>
    <property type="molecule type" value="Genomic_DNA"/>
</dbReference>
<reference evidence="7 8" key="1">
    <citation type="journal article" date="2020" name="Syst. Appl. Microbiol.">
        <title>Alienimonas chondri sp. nov., a novel planctomycete isolated from the biofilm of the red alga Chondrus crispus.</title>
        <authorList>
            <person name="Vitorino I."/>
            <person name="Albuquerque L."/>
            <person name="Wiegand S."/>
            <person name="Kallscheuer N."/>
            <person name="da Costa M.S."/>
            <person name="Lobo-da-Cunha A."/>
            <person name="Jogler C."/>
            <person name="Lage O.M."/>
        </authorList>
    </citation>
    <scope>NUCLEOTIDE SEQUENCE [LARGE SCALE GENOMIC DNA]</scope>
    <source>
        <strain evidence="7 8">LzC2</strain>
    </source>
</reference>
<comment type="subcellular location">
    <subcellularLocation>
        <location evidence="1">Endomembrane system</location>
        <topology evidence="1">Multi-pass membrane protein</topology>
    </subcellularLocation>
</comment>
<evidence type="ECO:0000259" key="6">
    <source>
        <dbReference type="SMART" id="SM00752"/>
    </source>
</evidence>
<name>A0ABX1VL02_9PLAN</name>
<keyword evidence="2 5" id="KW-0812">Transmembrane</keyword>
<evidence type="ECO:0000313" key="7">
    <source>
        <dbReference type="EMBL" id="NNJ27803.1"/>
    </source>
</evidence>
<feature type="transmembrane region" description="Helical" evidence="5">
    <location>
        <begin position="108"/>
        <end position="132"/>
    </location>
</feature>
<evidence type="ECO:0000256" key="2">
    <source>
        <dbReference type="ARBA" id="ARBA00022692"/>
    </source>
</evidence>
<dbReference type="InterPro" id="IPR052964">
    <property type="entry name" value="Sporulation_signal_mat"/>
</dbReference>
<dbReference type="PANTHER" id="PTHR39535:SF2">
    <property type="entry name" value="HTTM DOMAIN-CONTAINING PROTEIN"/>
    <property type="match status" value="1"/>
</dbReference>
<evidence type="ECO:0000256" key="3">
    <source>
        <dbReference type="ARBA" id="ARBA00022989"/>
    </source>
</evidence>
<proteinExistence type="predicted"/>
<dbReference type="InterPro" id="IPR011020">
    <property type="entry name" value="HTTM-like"/>
</dbReference>
<comment type="caution">
    <text evidence="7">The sequence shown here is derived from an EMBL/GenBank/DDBJ whole genome shotgun (WGS) entry which is preliminary data.</text>
</comment>
<feature type="transmembrane region" description="Helical" evidence="5">
    <location>
        <begin position="43"/>
        <end position="63"/>
    </location>
</feature>
<feature type="domain" description="HTTM-like" evidence="6">
    <location>
        <begin position="35"/>
        <end position="302"/>
    </location>
</feature>
<accession>A0ABX1VL02</accession>
<keyword evidence="3 5" id="KW-1133">Transmembrane helix</keyword>
<feature type="transmembrane region" description="Helical" evidence="5">
    <location>
        <begin position="144"/>
        <end position="162"/>
    </location>
</feature>
<keyword evidence="8" id="KW-1185">Reference proteome</keyword>
<keyword evidence="4 5" id="KW-0472">Membrane</keyword>
<organism evidence="7 8">
    <name type="scientific">Alienimonas chondri</name>
    <dbReference type="NCBI Taxonomy" id="2681879"/>
    <lineage>
        <taxon>Bacteria</taxon>
        <taxon>Pseudomonadati</taxon>
        <taxon>Planctomycetota</taxon>
        <taxon>Planctomycetia</taxon>
        <taxon>Planctomycetales</taxon>
        <taxon>Planctomycetaceae</taxon>
        <taxon>Alienimonas</taxon>
    </lineage>
</organism>
<dbReference type="PANTHER" id="PTHR39535">
    <property type="entry name" value="SPORULATION-DELAYING PROTEIN SDPB"/>
    <property type="match status" value="1"/>
</dbReference>
<gene>
    <name evidence="7" type="ORF">LzC2_39120</name>
</gene>
<dbReference type="SMART" id="SM00752">
    <property type="entry name" value="HTTM"/>
    <property type="match status" value="1"/>
</dbReference>
<dbReference type="InterPro" id="IPR053934">
    <property type="entry name" value="HTTM_dom"/>
</dbReference>
<dbReference type="RefSeq" id="WP_171189709.1">
    <property type="nucleotide sequence ID" value="NZ_WTPX01000208.1"/>
</dbReference>